<name>A0A6P6HV90_PUMCO</name>
<keyword evidence="3" id="KW-0282">Flagellum</keyword>
<dbReference type="InterPro" id="IPR018902">
    <property type="entry name" value="CMI2A-C-like_dom"/>
</dbReference>
<comment type="subcellular location">
    <subcellularLocation>
        <location evidence="1">Cytoplasm</location>
        <location evidence="1">Cytoskeleton</location>
        <location evidence="1">Flagellum axoneme</location>
    </subcellularLocation>
</comment>
<feature type="region of interest" description="Disordered" evidence="8">
    <location>
        <begin position="1"/>
        <end position="75"/>
    </location>
</feature>
<gene>
    <name evidence="11" type="primary">FAM166A</name>
</gene>
<evidence type="ECO:0000256" key="4">
    <source>
        <dbReference type="ARBA" id="ARBA00023212"/>
    </source>
</evidence>
<sequence length="382" mass="42996">MEVDKRQLSPGRHSGPTAKDVAWEPGVGNLSEGQPHGSRRRTGSEEGSRSRHSAPPRKQVLPLEPPAPGAHASPSPSAVRWAKFSYAGFYPQLRYQVGNTYGRTTAQLLTDPSVRKSPCSVLSPISKPKFIEDFSKSKPPLIPCRDLTEPYIPHYTGLKPYKNFEILGRFPPQEVPSGAENVSRQVLRPAGFMPYPPYPPCPPGRKGDSRDFGHPGLRLAYGEEGWKSTTPVHEAPERAQLYHCRRDEHPPPAHQQETLDVGRFHRLPQLDHPNLIQRKAISGYAGFVPRFAWVMGVNYCDGVTQAMDEFDKNQFLIKNPICALGERLPRTHWPSNTIYNSKGLIPFYMGFIPSMQDNYAMTFGNSTRKAYQKELERRDQTL</sequence>
<dbReference type="PANTHER" id="PTHR47299">
    <property type="entry name" value="PROTEIN FAM166A"/>
    <property type="match status" value="1"/>
</dbReference>
<dbReference type="PANTHER" id="PTHR47299:SF1">
    <property type="entry name" value="PROTEIN FAM166A"/>
    <property type="match status" value="1"/>
</dbReference>
<feature type="domain" description="Ciliary microtubule inner protein 2A-C-like" evidence="9">
    <location>
        <begin position="86"/>
        <end position="111"/>
    </location>
</feature>
<organism evidence="10 11">
    <name type="scientific">Puma concolor</name>
    <name type="common">Mountain lion</name>
    <name type="synonym">Felis concolor</name>
    <dbReference type="NCBI Taxonomy" id="9696"/>
    <lineage>
        <taxon>Eukaryota</taxon>
        <taxon>Metazoa</taxon>
        <taxon>Chordata</taxon>
        <taxon>Craniata</taxon>
        <taxon>Vertebrata</taxon>
        <taxon>Euteleostomi</taxon>
        <taxon>Mammalia</taxon>
        <taxon>Eutheria</taxon>
        <taxon>Laurasiatheria</taxon>
        <taxon>Carnivora</taxon>
        <taxon>Feliformia</taxon>
        <taxon>Felidae</taxon>
        <taxon>Felinae</taxon>
        <taxon>Puma</taxon>
    </lineage>
</organism>
<feature type="domain" description="Ciliary microtubule inner protein 2A-C-like" evidence="9">
    <location>
        <begin position="344"/>
        <end position="374"/>
    </location>
</feature>
<dbReference type="AlphaFoldDB" id="A0A6P6HV90"/>
<dbReference type="Proteomes" id="UP000515131">
    <property type="component" value="Unplaced"/>
</dbReference>
<dbReference type="RefSeq" id="XP_025779782.1">
    <property type="nucleotide sequence ID" value="XM_025923997.1"/>
</dbReference>
<dbReference type="GO" id="GO:0015630">
    <property type="term" value="C:microtubule cytoskeleton"/>
    <property type="evidence" value="ECO:0007669"/>
    <property type="project" value="UniProtKB-ARBA"/>
</dbReference>
<dbReference type="GeneID" id="112860743"/>
<keyword evidence="5" id="KW-0966">Cell projection</keyword>
<proteinExistence type="inferred from homology"/>
<protein>
    <submittedName>
        <fullName evidence="11">Protein FAM166A</fullName>
    </submittedName>
</protein>
<dbReference type="GO" id="GO:0005929">
    <property type="term" value="C:cilium"/>
    <property type="evidence" value="ECO:0007669"/>
    <property type="project" value="UniProtKB-ARBA"/>
</dbReference>
<keyword evidence="4" id="KW-0206">Cytoskeleton</keyword>
<comment type="subunit">
    <text evidence="7">Microtubule inner protein component of sperm flagellar doublet microtubules.</text>
</comment>
<evidence type="ECO:0000256" key="8">
    <source>
        <dbReference type="SAM" id="MobiDB-lite"/>
    </source>
</evidence>
<dbReference type="CTD" id="401565"/>
<comment type="similarity">
    <text evidence="6">Belongs to the CIMIP2 family.</text>
</comment>
<keyword evidence="3" id="KW-0969">Cilium</keyword>
<dbReference type="InterPro" id="IPR052683">
    <property type="entry name" value="CIMIP2A"/>
</dbReference>
<evidence type="ECO:0000256" key="6">
    <source>
        <dbReference type="ARBA" id="ARBA00035661"/>
    </source>
</evidence>
<keyword evidence="10" id="KW-1185">Reference proteome</keyword>
<evidence type="ECO:0000256" key="5">
    <source>
        <dbReference type="ARBA" id="ARBA00023273"/>
    </source>
</evidence>
<evidence type="ECO:0000256" key="3">
    <source>
        <dbReference type="ARBA" id="ARBA00022846"/>
    </source>
</evidence>
<evidence type="ECO:0000256" key="2">
    <source>
        <dbReference type="ARBA" id="ARBA00022490"/>
    </source>
</evidence>
<keyword evidence="2" id="KW-0963">Cytoplasm</keyword>
<dbReference type="GO" id="GO:0005634">
    <property type="term" value="C:nucleus"/>
    <property type="evidence" value="ECO:0007669"/>
    <property type="project" value="TreeGrafter"/>
</dbReference>
<accession>A0A6P6HV90</accession>
<evidence type="ECO:0000256" key="7">
    <source>
        <dbReference type="ARBA" id="ARBA00046435"/>
    </source>
</evidence>
<evidence type="ECO:0000313" key="10">
    <source>
        <dbReference type="Proteomes" id="UP000515131"/>
    </source>
</evidence>
<evidence type="ECO:0000256" key="1">
    <source>
        <dbReference type="ARBA" id="ARBA00004611"/>
    </source>
</evidence>
<dbReference type="Pfam" id="PF10629">
    <property type="entry name" value="CMI2B-like"/>
    <property type="match status" value="2"/>
</dbReference>
<dbReference type="KEGG" id="pcoo:112860743"/>
<evidence type="ECO:0000259" key="9">
    <source>
        <dbReference type="Pfam" id="PF10629"/>
    </source>
</evidence>
<evidence type="ECO:0000313" key="11">
    <source>
        <dbReference type="RefSeq" id="XP_025779782.1"/>
    </source>
</evidence>
<reference evidence="11" key="1">
    <citation type="submission" date="2025-08" db="UniProtKB">
        <authorList>
            <consortium name="RefSeq"/>
        </authorList>
    </citation>
    <scope>IDENTIFICATION</scope>
    <source>
        <tissue evidence="11">Blood</tissue>
    </source>
</reference>